<comment type="subcellular location">
    <subcellularLocation>
        <location evidence="1">Membrane</location>
        <topology evidence="1">Multi-pass membrane protein</topology>
    </subcellularLocation>
</comment>
<feature type="transmembrane region" description="Helical" evidence="5">
    <location>
        <begin position="118"/>
        <end position="135"/>
    </location>
</feature>
<dbReference type="InterPro" id="IPR011701">
    <property type="entry name" value="MFS"/>
</dbReference>
<dbReference type="InterPro" id="IPR036259">
    <property type="entry name" value="MFS_trans_sf"/>
</dbReference>
<evidence type="ECO:0000256" key="5">
    <source>
        <dbReference type="SAM" id="Phobius"/>
    </source>
</evidence>
<evidence type="ECO:0000256" key="4">
    <source>
        <dbReference type="ARBA" id="ARBA00023136"/>
    </source>
</evidence>
<proteinExistence type="predicted"/>
<comment type="caution">
    <text evidence="6">The sequence shown here is derived from an EMBL/GenBank/DDBJ whole genome shotgun (WGS) entry which is preliminary data.</text>
</comment>
<sequence length="158" mass="17135">MPVFSFLAVKYFDLHGKYRDHRLSQGTGLLSIVGFASMGLAPGPVLLICGLLVLSLGSAFLITTRSLVTSLVVPSHVGKLYSAIAISQGVGTFIASPLFAYLFKLGMHLGDAWMGPPFLQAALFYVVATVAIWRIRIYRLSPPQDEEQEQEQTSLCSG</sequence>
<reference evidence="6" key="2">
    <citation type="journal article" date="2023" name="IMA Fungus">
        <title>Comparative genomic study of the Penicillium genus elucidates a diverse pangenome and 15 lateral gene transfer events.</title>
        <authorList>
            <person name="Petersen C."/>
            <person name="Sorensen T."/>
            <person name="Nielsen M.R."/>
            <person name="Sondergaard T.E."/>
            <person name="Sorensen J.L."/>
            <person name="Fitzpatrick D.A."/>
            <person name="Frisvad J.C."/>
            <person name="Nielsen K.L."/>
        </authorList>
    </citation>
    <scope>NUCLEOTIDE SEQUENCE</scope>
    <source>
        <strain evidence="6">IBT 21472</strain>
    </source>
</reference>
<evidence type="ECO:0000256" key="3">
    <source>
        <dbReference type="ARBA" id="ARBA00022989"/>
    </source>
</evidence>
<keyword evidence="3 5" id="KW-1133">Transmembrane helix</keyword>
<dbReference type="SUPFAM" id="SSF103473">
    <property type="entry name" value="MFS general substrate transporter"/>
    <property type="match status" value="1"/>
</dbReference>
<keyword evidence="2 5" id="KW-0812">Transmembrane</keyword>
<dbReference type="EMBL" id="JAPZBO010000005">
    <property type="protein sequence ID" value="KAJ5316089.1"/>
    <property type="molecule type" value="Genomic_DNA"/>
</dbReference>
<evidence type="ECO:0000256" key="1">
    <source>
        <dbReference type="ARBA" id="ARBA00004141"/>
    </source>
</evidence>
<evidence type="ECO:0000313" key="7">
    <source>
        <dbReference type="Proteomes" id="UP001147746"/>
    </source>
</evidence>
<gene>
    <name evidence="6" type="ORF">N7476_006396</name>
</gene>
<reference evidence="6" key="1">
    <citation type="submission" date="2022-12" db="EMBL/GenBank/DDBJ databases">
        <authorList>
            <person name="Petersen C."/>
        </authorList>
    </citation>
    <scope>NUCLEOTIDE SEQUENCE</scope>
    <source>
        <strain evidence="6">IBT 21472</strain>
    </source>
</reference>
<feature type="transmembrane region" description="Helical" evidence="5">
    <location>
        <begin position="80"/>
        <end position="103"/>
    </location>
</feature>
<keyword evidence="7" id="KW-1185">Reference proteome</keyword>
<evidence type="ECO:0000256" key="2">
    <source>
        <dbReference type="ARBA" id="ARBA00022692"/>
    </source>
</evidence>
<dbReference type="Gene3D" id="1.20.1250.20">
    <property type="entry name" value="MFS general substrate transporter like domains"/>
    <property type="match status" value="1"/>
</dbReference>
<name>A0A9W9PZ38_9EURO</name>
<organism evidence="6 7">
    <name type="scientific">Penicillium atrosanguineum</name>
    <dbReference type="NCBI Taxonomy" id="1132637"/>
    <lineage>
        <taxon>Eukaryota</taxon>
        <taxon>Fungi</taxon>
        <taxon>Dikarya</taxon>
        <taxon>Ascomycota</taxon>
        <taxon>Pezizomycotina</taxon>
        <taxon>Eurotiomycetes</taxon>
        <taxon>Eurotiomycetidae</taxon>
        <taxon>Eurotiales</taxon>
        <taxon>Aspergillaceae</taxon>
        <taxon>Penicillium</taxon>
    </lineage>
</organism>
<accession>A0A9W9PZ38</accession>
<dbReference type="Pfam" id="PF07690">
    <property type="entry name" value="MFS_1"/>
    <property type="match status" value="1"/>
</dbReference>
<keyword evidence="4 5" id="KW-0472">Membrane</keyword>
<protein>
    <submittedName>
        <fullName evidence="6">Major facilitator superfamily domain general substrate transporter</fullName>
    </submittedName>
</protein>
<dbReference type="GO" id="GO:0022857">
    <property type="term" value="F:transmembrane transporter activity"/>
    <property type="evidence" value="ECO:0007669"/>
    <property type="project" value="InterPro"/>
</dbReference>
<feature type="transmembrane region" description="Helical" evidence="5">
    <location>
        <begin position="45"/>
        <end position="68"/>
    </location>
</feature>
<dbReference type="AlphaFoldDB" id="A0A9W9PZ38"/>
<dbReference type="PANTHER" id="PTHR23507:SF1">
    <property type="entry name" value="FI18259P1-RELATED"/>
    <property type="match status" value="1"/>
</dbReference>
<dbReference type="Proteomes" id="UP001147746">
    <property type="component" value="Unassembled WGS sequence"/>
</dbReference>
<dbReference type="PANTHER" id="PTHR23507">
    <property type="entry name" value="ZGC:174356"/>
    <property type="match status" value="1"/>
</dbReference>
<evidence type="ECO:0000313" key="6">
    <source>
        <dbReference type="EMBL" id="KAJ5316089.1"/>
    </source>
</evidence>
<dbReference type="GO" id="GO:0016020">
    <property type="term" value="C:membrane"/>
    <property type="evidence" value="ECO:0007669"/>
    <property type="project" value="UniProtKB-SubCell"/>
</dbReference>